<reference evidence="2" key="1">
    <citation type="journal article" date="2015" name="Nature">
        <title>Complex archaea that bridge the gap between prokaryotes and eukaryotes.</title>
        <authorList>
            <person name="Spang A."/>
            <person name="Saw J.H."/>
            <person name="Jorgensen S.L."/>
            <person name="Zaremba-Niedzwiedzka K."/>
            <person name="Martijn J."/>
            <person name="Lind A.E."/>
            <person name="van Eijk R."/>
            <person name="Schleper C."/>
            <person name="Guy L."/>
            <person name="Ettema T.J."/>
        </authorList>
    </citation>
    <scope>NUCLEOTIDE SEQUENCE</scope>
</reference>
<name>A0A0F9E7C0_9ZZZZ</name>
<comment type="caution">
    <text evidence="2">The sequence shown here is derived from an EMBL/GenBank/DDBJ whole genome shotgun (WGS) entry which is preliminary data.</text>
</comment>
<evidence type="ECO:0000256" key="1">
    <source>
        <dbReference type="SAM" id="MobiDB-lite"/>
    </source>
</evidence>
<gene>
    <name evidence="2" type="ORF">LCGC14_2188400</name>
</gene>
<feature type="compositionally biased region" description="Basic residues" evidence="1">
    <location>
        <begin position="98"/>
        <end position="108"/>
    </location>
</feature>
<dbReference type="AlphaFoldDB" id="A0A0F9E7C0"/>
<organism evidence="2">
    <name type="scientific">marine sediment metagenome</name>
    <dbReference type="NCBI Taxonomy" id="412755"/>
    <lineage>
        <taxon>unclassified sequences</taxon>
        <taxon>metagenomes</taxon>
        <taxon>ecological metagenomes</taxon>
    </lineage>
</organism>
<feature type="region of interest" description="Disordered" evidence="1">
    <location>
        <begin position="86"/>
        <end position="117"/>
    </location>
</feature>
<protein>
    <recommendedName>
        <fullName evidence="3">Rubredoxin-like domain-containing protein</fullName>
    </recommendedName>
</protein>
<dbReference type="EMBL" id="LAZR01028590">
    <property type="protein sequence ID" value="KKL62121.1"/>
    <property type="molecule type" value="Genomic_DNA"/>
</dbReference>
<sequence length="117" mass="14139">NRYSLGDNMIDEFRCKLCDFIKEYEEFQSPTKCPECGHRFYRLTFLQATRSQENFVSIGYKDSPRWSWSMGVNPSDIPTMMQKYPEREYHPKTGQLKVKNRPHKRRLMKEHDMHELS</sequence>
<evidence type="ECO:0008006" key="3">
    <source>
        <dbReference type="Google" id="ProtNLM"/>
    </source>
</evidence>
<evidence type="ECO:0000313" key="2">
    <source>
        <dbReference type="EMBL" id="KKL62121.1"/>
    </source>
</evidence>
<accession>A0A0F9E7C0</accession>
<feature type="non-terminal residue" evidence="2">
    <location>
        <position position="1"/>
    </location>
</feature>
<proteinExistence type="predicted"/>